<protein>
    <recommendedName>
        <fullName evidence="1">Nucleotidyltransferase-like domain-containing protein</fullName>
    </recommendedName>
</protein>
<evidence type="ECO:0000259" key="1">
    <source>
        <dbReference type="Pfam" id="PF12281"/>
    </source>
</evidence>
<dbReference type="RefSeq" id="WP_168060860.1">
    <property type="nucleotide sequence ID" value="NZ_VTOW01000002.1"/>
</dbReference>
<feature type="domain" description="Nucleotidyltransferase-like" evidence="1">
    <location>
        <begin position="107"/>
        <end position="312"/>
    </location>
</feature>
<evidence type="ECO:0000313" key="2">
    <source>
        <dbReference type="EMBL" id="NKE71853.1"/>
    </source>
</evidence>
<keyword evidence="3" id="KW-1185">Reference proteome</keyword>
<evidence type="ECO:0000313" key="3">
    <source>
        <dbReference type="Proteomes" id="UP000534783"/>
    </source>
</evidence>
<sequence>MMENLSESAKLLYAQLLSQCLHASAPSGRGLSFVGKKIRGGAHWYLQLTVGSRKTQHYLGPDTEEVRNLIQKEKALWQRAKPDIASRERLVAMLASGGAQTLGGAEARVFELLERTGVFLVGGVLVGSHAFSAYGNMLGVRWDTETTRTQDVDLAADRHVQIAVQNKPIRLREALLKSDMGFIEVPALDRKTPSTKFRIMGRELSVDILTPMVGRTSTKPVHLAAFETYAEPVRFLDYLMEDAQEAVLIAKGGILVNVPAPARYAFHKLVTSQRRPAAFQVKGAKDTRQAEQLLIVLAQDRPGDLRLAWRAASRQPDKFRRQLRVGAGMLSSEVRARLKGILPKGALDGKD</sequence>
<dbReference type="Proteomes" id="UP000534783">
    <property type="component" value="Unassembled WGS sequence"/>
</dbReference>
<gene>
    <name evidence="2" type="ORF">MNODULE_13980</name>
</gene>
<name>A0A7X6DRQ6_9BACT</name>
<proteinExistence type="predicted"/>
<reference evidence="2 3" key="1">
    <citation type="journal article" date="2020" name="Nature">
        <title>Bacterial chemolithoautotrophy via manganese oxidation.</title>
        <authorList>
            <person name="Yu H."/>
            <person name="Leadbetter J.R."/>
        </authorList>
    </citation>
    <scope>NUCLEOTIDE SEQUENCE [LARGE SCALE GENOMIC DNA]</scope>
    <source>
        <strain evidence="2 3">Mn-1</strain>
    </source>
</reference>
<dbReference type="Pfam" id="PF12281">
    <property type="entry name" value="NTP_transf_8"/>
    <property type="match status" value="1"/>
</dbReference>
<accession>A0A7X6DRQ6</accession>
<dbReference type="InterPro" id="IPR058575">
    <property type="entry name" value="NTP_transf_8_dom"/>
</dbReference>
<dbReference type="EMBL" id="VTOW01000002">
    <property type="protein sequence ID" value="NKE71853.1"/>
    <property type="molecule type" value="Genomic_DNA"/>
</dbReference>
<comment type="caution">
    <text evidence="2">The sequence shown here is derived from an EMBL/GenBank/DDBJ whole genome shotgun (WGS) entry which is preliminary data.</text>
</comment>
<organism evidence="2 3">
    <name type="scientific">Candidatus Manganitrophus noduliformans</name>
    <dbReference type="NCBI Taxonomy" id="2606439"/>
    <lineage>
        <taxon>Bacteria</taxon>
        <taxon>Pseudomonadati</taxon>
        <taxon>Nitrospirota</taxon>
        <taxon>Nitrospiria</taxon>
        <taxon>Candidatus Troglogloeales</taxon>
        <taxon>Candidatus Manganitrophaceae</taxon>
        <taxon>Candidatus Manganitrophus</taxon>
    </lineage>
</organism>
<dbReference type="AlphaFoldDB" id="A0A7X6DRQ6"/>